<dbReference type="Proteomes" id="UP000053675">
    <property type="component" value="Unassembled WGS sequence"/>
</dbReference>
<evidence type="ECO:0000313" key="2">
    <source>
        <dbReference type="Proteomes" id="UP000053675"/>
    </source>
</evidence>
<name>A0A084U9A8_9HYPH</name>
<evidence type="ECO:0000313" key="1">
    <source>
        <dbReference type="EMBL" id="KFB09544.1"/>
    </source>
</evidence>
<organism evidence="1 2">
    <name type="scientific">Nitratireductor basaltis</name>
    <dbReference type="NCBI Taxonomy" id="472175"/>
    <lineage>
        <taxon>Bacteria</taxon>
        <taxon>Pseudomonadati</taxon>
        <taxon>Pseudomonadota</taxon>
        <taxon>Alphaproteobacteria</taxon>
        <taxon>Hyphomicrobiales</taxon>
        <taxon>Phyllobacteriaceae</taxon>
        <taxon>Nitratireductor</taxon>
    </lineage>
</organism>
<reference evidence="1 2" key="1">
    <citation type="submission" date="2014-05" db="EMBL/GenBank/DDBJ databases">
        <title>Draft Genome Sequence of Nitratireductor basaltis Strain UMTGB225, A Marine Bacterium Isolated from Green Barrel Tunicate.</title>
        <authorList>
            <person name="Gan H.Y."/>
        </authorList>
    </citation>
    <scope>NUCLEOTIDE SEQUENCE [LARGE SCALE GENOMIC DNA]</scope>
    <source>
        <strain evidence="1 2">UMTGB225</strain>
    </source>
</reference>
<sequence>MGARCLNNNHGLLHFSHAILHDTNQSLPNPPICCIAAINLREKGTIWPGAMKDRFHATCVNIGQNDQPRAFEIRKSRNTCSFA</sequence>
<dbReference type="EMBL" id="JMQM01000001">
    <property type="protein sequence ID" value="KFB09544.1"/>
    <property type="molecule type" value="Genomic_DNA"/>
</dbReference>
<proteinExistence type="predicted"/>
<protein>
    <submittedName>
        <fullName evidence="1">Uncharacterized protein</fullName>
    </submittedName>
</protein>
<keyword evidence="2" id="KW-1185">Reference proteome</keyword>
<accession>A0A084U9A8</accession>
<gene>
    <name evidence="1" type="ORF">EL18_00560</name>
</gene>
<dbReference type="AlphaFoldDB" id="A0A084U9A8"/>
<comment type="caution">
    <text evidence="1">The sequence shown here is derived from an EMBL/GenBank/DDBJ whole genome shotgun (WGS) entry which is preliminary data.</text>
</comment>